<dbReference type="HOGENOM" id="CLU_3366099_0_0_11"/>
<gene>
    <name evidence="1" type="ordered locus">Ndas_1861</name>
</gene>
<evidence type="ECO:0000313" key="1">
    <source>
        <dbReference type="EMBL" id="ADH67289.1"/>
    </source>
</evidence>
<proteinExistence type="predicted"/>
<organism evidence="1 2">
    <name type="scientific">Nocardiopsis dassonvillei (strain ATCC 23218 / DSM 43111 / CIP 107115 / JCM 7437 / KCTC 9190 / NBRC 14626 / NCTC 10488 / NRRL B-5397 / IMRU 509)</name>
    <name type="common">Actinomadura dassonvillei</name>
    <dbReference type="NCBI Taxonomy" id="446468"/>
    <lineage>
        <taxon>Bacteria</taxon>
        <taxon>Bacillati</taxon>
        <taxon>Actinomycetota</taxon>
        <taxon>Actinomycetes</taxon>
        <taxon>Streptosporangiales</taxon>
        <taxon>Nocardiopsidaceae</taxon>
        <taxon>Nocardiopsis</taxon>
    </lineage>
</organism>
<name>D7B5M2_NOCDD</name>
<keyword evidence="2" id="KW-1185">Reference proteome</keyword>
<accession>D7B5M2</accession>
<dbReference type="KEGG" id="nda:Ndas_1861"/>
<sequence>MALRSWLAVFTCVTLLVSGCTLPGSRDEPRPEPDS</sequence>
<protein>
    <submittedName>
        <fullName evidence="1">Uncharacterized protein</fullName>
    </submittedName>
</protein>
<dbReference type="STRING" id="446468.Ndas_1861"/>
<evidence type="ECO:0000313" key="2">
    <source>
        <dbReference type="Proteomes" id="UP000002219"/>
    </source>
</evidence>
<dbReference type="EMBL" id="CP002040">
    <property type="protein sequence ID" value="ADH67289.1"/>
    <property type="molecule type" value="Genomic_DNA"/>
</dbReference>
<dbReference type="PROSITE" id="PS51257">
    <property type="entry name" value="PROKAR_LIPOPROTEIN"/>
    <property type="match status" value="1"/>
</dbReference>
<reference evidence="1 2" key="1">
    <citation type="journal article" date="2010" name="Stand. Genomic Sci.">
        <title>Complete genome sequence of Nocardiopsis dassonvillei type strain (IMRU 509).</title>
        <authorList>
            <person name="Sun H."/>
            <person name="Lapidus A."/>
            <person name="Nolan M."/>
            <person name="Lucas S."/>
            <person name="Del Rio T.G."/>
            <person name="Tice H."/>
            <person name="Cheng J.F."/>
            <person name="Tapia R."/>
            <person name="Han C."/>
            <person name="Goodwin L."/>
            <person name="Pitluck S."/>
            <person name="Pagani I."/>
            <person name="Ivanova N."/>
            <person name="Mavromatis K."/>
            <person name="Mikhailova N."/>
            <person name="Pati A."/>
            <person name="Chen A."/>
            <person name="Palaniappan K."/>
            <person name="Land M."/>
            <person name="Hauser L."/>
            <person name="Chang Y.J."/>
            <person name="Jeffries C.D."/>
            <person name="Djao O.D."/>
            <person name="Rohde M."/>
            <person name="Sikorski J."/>
            <person name="Goker M."/>
            <person name="Woyke T."/>
            <person name="Bristow J."/>
            <person name="Eisen J.A."/>
            <person name="Markowitz V."/>
            <person name="Hugenholtz P."/>
            <person name="Kyrpides N.C."/>
            <person name="Klenk H.P."/>
        </authorList>
    </citation>
    <scope>NUCLEOTIDE SEQUENCE [LARGE SCALE GENOMIC DNA]</scope>
    <source>
        <strain evidence="2">ATCC 23218 / DSM 43111 / CIP 107115 / JCM 7437 / KCTC 9190 / NBRC 14626 / NCTC 10488 / NRRL B-5397 / IMRU 509</strain>
    </source>
</reference>
<dbReference type="Proteomes" id="UP000002219">
    <property type="component" value="Chromosome 1"/>
</dbReference>
<dbReference type="AlphaFoldDB" id="D7B5M2"/>